<protein>
    <submittedName>
        <fullName evidence="1">Uncharacterized protein</fullName>
    </submittedName>
</protein>
<sequence>MRVYENANKKTRELKAVYCNKCKKEIKITRGILMEDVYHGEKEWGFFSDKDGEIHGFDLCEECYDEFISQFQIPVQTKKKKEFLA</sequence>
<name>A0A371AVK1_9FIRM</name>
<dbReference type="EMBL" id="QRCT01000020">
    <property type="protein sequence ID" value="RDU23593.1"/>
    <property type="molecule type" value="Genomic_DNA"/>
</dbReference>
<accession>A0A371AVK1</accession>
<dbReference type="OrthoDB" id="9797806at2"/>
<organism evidence="1 2">
    <name type="scientific">Anaerosacchariphilus polymeriproducens</name>
    <dbReference type="NCBI Taxonomy" id="1812858"/>
    <lineage>
        <taxon>Bacteria</taxon>
        <taxon>Bacillati</taxon>
        <taxon>Bacillota</taxon>
        <taxon>Clostridia</taxon>
        <taxon>Lachnospirales</taxon>
        <taxon>Lachnospiraceae</taxon>
        <taxon>Anaerosacchariphilus</taxon>
    </lineage>
</organism>
<evidence type="ECO:0000313" key="1">
    <source>
        <dbReference type="EMBL" id="RDU23593.1"/>
    </source>
</evidence>
<dbReference type="Proteomes" id="UP000255036">
    <property type="component" value="Unassembled WGS sequence"/>
</dbReference>
<evidence type="ECO:0000313" key="2">
    <source>
        <dbReference type="Proteomes" id="UP000255036"/>
    </source>
</evidence>
<comment type="caution">
    <text evidence="1">The sequence shown here is derived from an EMBL/GenBank/DDBJ whole genome shotgun (WGS) entry which is preliminary data.</text>
</comment>
<dbReference type="AlphaFoldDB" id="A0A371AVK1"/>
<keyword evidence="2" id="KW-1185">Reference proteome</keyword>
<gene>
    <name evidence="1" type="ORF">DWV06_08385</name>
</gene>
<dbReference type="RefSeq" id="WP_115481738.1">
    <property type="nucleotide sequence ID" value="NZ_QRCT01000020.1"/>
</dbReference>
<proteinExistence type="predicted"/>
<reference evidence="1 2" key="1">
    <citation type="submission" date="2018-07" db="EMBL/GenBank/DDBJ databases">
        <title>Anaerosacharophilus polymeroproducens gen. nov. sp. nov., an anaerobic bacterium isolated from salt field.</title>
        <authorList>
            <person name="Kim W."/>
            <person name="Yang S.-H."/>
            <person name="Oh J."/>
            <person name="Lee J.-H."/>
            <person name="Kwon K.K."/>
        </authorList>
    </citation>
    <scope>NUCLEOTIDE SEQUENCE [LARGE SCALE GENOMIC DNA]</scope>
    <source>
        <strain evidence="1 2">MCWD5</strain>
    </source>
</reference>